<dbReference type="InterPro" id="IPR012902">
    <property type="entry name" value="N_methyl_site"/>
</dbReference>
<dbReference type="InterPro" id="IPR000983">
    <property type="entry name" value="Bac_GSPG_pilin"/>
</dbReference>
<protein>
    <submittedName>
        <fullName evidence="4">Prepilin-type N-terminal cleavage/methylation domain-containing protein</fullName>
    </submittedName>
</protein>
<dbReference type="Pfam" id="PF07963">
    <property type="entry name" value="N_methyl"/>
    <property type="match status" value="1"/>
</dbReference>
<dbReference type="NCBIfam" id="TIGR02532">
    <property type="entry name" value="IV_pilin_GFxxxE"/>
    <property type="match status" value="1"/>
</dbReference>
<dbReference type="PANTHER" id="PTHR30093:SF34">
    <property type="entry name" value="PREPILIN PEPTIDASE-DEPENDENT PROTEIN D"/>
    <property type="match status" value="1"/>
</dbReference>
<dbReference type="PRINTS" id="PR00813">
    <property type="entry name" value="BCTERIALGSPG"/>
</dbReference>
<evidence type="ECO:0000256" key="1">
    <source>
        <dbReference type="ARBA" id="ARBA00005233"/>
    </source>
</evidence>
<organism evidence="4 5">
    <name type="scientific">Noviherbaspirillum album</name>
    <dbReference type="NCBI Taxonomy" id="3080276"/>
    <lineage>
        <taxon>Bacteria</taxon>
        <taxon>Pseudomonadati</taxon>
        <taxon>Pseudomonadota</taxon>
        <taxon>Betaproteobacteria</taxon>
        <taxon>Burkholderiales</taxon>
        <taxon>Oxalobacteraceae</taxon>
        <taxon>Noviherbaspirillum</taxon>
    </lineage>
</organism>
<comment type="caution">
    <text evidence="4">The sequence shown here is derived from an EMBL/GenBank/DDBJ whole genome shotgun (WGS) entry which is preliminary data.</text>
</comment>
<dbReference type="RefSeq" id="WP_326509669.1">
    <property type="nucleotide sequence ID" value="NZ_JAWIIV010000042.1"/>
</dbReference>
<accession>A0ABU6JHN1</accession>
<reference evidence="4 5" key="1">
    <citation type="submission" date="2023-10" db="EMBL/GenBank/DDBJ databases">
        <title>Noviherbaspirillum sp. CPCC 100848 genome assembly.</title>
        <authorList>
            <person name="Li X.Y."/>
            <person name="Fang X.M."/>
        </authorList>
    </citation>
    <scope>NUCLEOTIDE SEQUENCE [LARGE SCALE GENOMIC DNA]</scope>
    <source>
        <strain evidence="4 5">CPCC 100848</strain>
    </source>
</reference>
<gene>
    <name evidence="4" type="ORF">RY831_28190</name>
</gene>
<keyword evidence="3" id="KW-0472">Membrane</keyword>
<evidence type="ECO:0000313" key="4">
    <source>
        <dbReference type="EMBL" id="MEC4723045.1"/>
    </source>
</evidence>
<dbReference type="InterPro" id="IPR045584">
    <property type="entry name" value="Pilin-like"/>
</dbReference>
<dbReference type="PROSITE" id="PS00409">
    <property type="entry name" value="PROKAR_NTER_METHYL"/>
    <property type="match status" value="1"/>
</dbReference>
<dbReference type="Gene3D" id="3.30.700.10">
    <property type="entry name" value="Glycoprotein, Type 4 Pilin"/>
    <property type="match status" value="1"/>
</dbReference>
<dbReference type="SUPFAM" id="SSF54523">
    <property type="entry name" value="Pili subunits"/>
    <property type="match status" value="1"/>
</dbReference>
<feature type="transmembrane region" description="Helical" evidence="3">
    <location>
        <begin position="16"/>
        <end position="37"/>
    </location>
</feature>
<name>A0ABU6JHN1_9BURK</name>
<proteinExistence type="inferred from homology"/>
<dbReference type="EMBL" id="JAWIIV010000042">
    <property type="protein sequence ID" value="MEC4723045.1"/>
    <property type="molecule type" value="Genomic_DNA"/>
</dbReference>
<comment type="similarity">
    <text evidence="1">Belongs to the N-Me-Phe pilin family.</text>
</comment>
<keyword evidence="2" id="KW-0488">Methylation</keyword>
<keyword evidence="3" id="KW-1133">Transmembrane helix</keyword>
<dbReference type="PANTHER" id="PTHR30093">
    <property type="entry name" value="GENERAL SECRETION PATHWAY PROTEIN G"/>
    <property type="match status" value="1"/>
</dbReference>
<sequence>MKIPQVKHRASKGFTLIELMIVVAIIGILAAVAVPAYQNYVTKAKFQDIVSAAAAVESAISMCINENAGDASLCDTATKVGLTSITNSKEAATAVAITATTAAVTATANAAAGGYTYVNTPSLNGTQIVWTQSGTCLAAKVCFD</sequence>
<evidence type="ECO:0000256" key="3">
    <source>
        <dbReference type="SAM" id="Phobius"/>
    </source>
</evidence>
<dbReference type="Proteomes" id="UP001352263">
    <property type="component" value="Unassembled WGS sequence"/>
</dbReference>
<evidence type="ECO:0000256" key="2">
    <source>
        <dbReference type="ARBA" id="ARBA00022481"/>
    </source>
</evidence>
<evidence type="ECO:0000313" key="5">
    <source>
        <dbReference type="Proteomes" id="UP001352263"/>
    </source>
</evidence>
<keyword evidence="5" id="KW-1185">Reference proteome</keyword>
<keyword evidence="3" id="KW-0812">Transmembrane</keyword>